<proteinExistence type="predicted"/>
<dbReference type="AlphaFoldDB" id="A0A3B0MJU6"/>
<dbReference type="EMBL" id="UIVS01000001">
    <property type="protein sequence ID" value="SVP89995.1"/>
    <property type="molecule type" value="Genomic_DNA"/>
</dbReference>
<reference evidence="2" key="1">
    <citation type="submission" date="2018-07" db="EMBL/GenBank/DDBJ databases">
        <authorList>
            <person name="Quirk P.G."/>
            <person name="Krulwich T.A."/>
        </authorList>
    </citation>
    <scope>NUCLEOTIDE SEQUENCE</scope>
    <source>
        <strain evidence="2">Anand</strain>
    </source>
</reference>
<gene>
    <name evidence="1" type="ORF">TAT_000070300</name>
    <name evidence="2" type="ORF">TAV_000069800</name>
</gene>
<organism evidence="2">
    <name type="scientific">Theileria annulata</name>
    <dbReference type="NCBI Taxonomy" id="5874"/>
    <lineage>
        <taxon>Eukaryota</taxon>
        <taxon>Sar</taxon>
        <taxon>Alveolata</taxon>
        <taxon>Apicomplexa</taxon>
        <taxon>Aconoidasida</taxon>
        <taxon>Piroplasmida</taxon>
        <taxon>Theileriidae</taxon>
        <taxon>Theileria</taxon>
    </lineage>
</organism>
<name>A0A3B0MJU6_THEAN</name>
<dbReference type="EMBL" id="UIVT01000001">
    <property type="protein sequence ID" value="SVP88851.1"/>
    <property type="molecule type" value="Genomic_DNA"/>
</dbReference>
<evidence type="ECO:0000313" key="1">
    <source>
        <dbReference type="EMBL" id="SVP88851.1"/>
    </source>
</evidence>
<protein>
    <submittedName>
        <fullName evidence="2">Uncharacterized protein</fullName>
    </submittedName>
</protein>
<dbReference type="VEuPathDB" id="PiroplasmaDB:TA06365"/>
<sequence length="543" mass="62386">MISRRFFSFLSKCNGNNLNLDVFSKNGSQLSQTIRIASQKKYEDPKFWNLAKTRFQYLYKGLNARNLAFIANGFSRAKIADNSIWNSIISRSHEILNDLDIQDLALLLNAMCKIEGIDKANLTHLIVKIKELPLALFMYDYALLGKSIQPNLNQLTLVSISNLVNSFYNLKYYDKVLMKQLIDVIRDKMNDDKSVKTVASIYQSYAHSGVYNKELYSSFFNYFISNVKDLKILEMIIIANAMKVSKFHSEELIEKMSKKIINSPRKYNLDDLSSYLQALTPKYSTKANVEKLMKSVETNRFTGNFTTSNSVIFLQVYNNFDIKNDNLLKTLLKNLKDNTEKLTELELVNVICCCKVIENDLDKFLGLFLTHDISVRNLSRVLYHTTKSKIKLGTFEDEIMGKLSKSNIKNCDSTVTISNLLFSLKSVKDSEYKNELINQCIEYVKVNYSKFTNQLLTSSLDSIRELERTEEILDKFTHNIGKFNGYTNYGDNLKLLKMLNSVNYFQFSGSLESVLESCQVILNNIKSCENGSTAENPEFREVS</sequence>
<accession>A0A3B0MJU6</accession>
<evidence type="ECO:0000313" key="2">
    <source>
        <dbReference type="EMBL" id="SVP89995.1"/>
    </source>
</evidence>